<organism evidence="8 9">
    <name type="scientific">Deinococcus antarcticus</name>
    <dbReference type="NCBI Taxonomy" id="1298767"/>
    <lineage>
        <taxon>Bacteria</taxon>
        <taxon>Thermotogati</taxon>
        <taxon>Deinococcota</taxon>
        <taxon>Deinococci</taxon>
        <taxon>Deinococcales</taxon>
        <taxon>Deinococcaceae</taxon>
        <taxon>Deinococcus</taxon>
    </lineage>
</organism>
<keyword evidence="3 6" id="KW-0812">Transmembrane</keyword>
<evidence type="ECO:0000259" key="7">
    <source>
        <dbReference type="PROSITE" id="PS50156"/>
    </source>
</evidence>
<feature type="transmembrane region" description="Helical" evidence="6">
    <location>
        <begin position="230"/>
        <end position="249"/>
    </location>
</feature>
<feature type="transmembrane region" description="Helical" evidence="6">
    <location>
        <begin position="547"/>
        <end position="567"/>
    </location>
</feature>
<name>A0ABV8A8W7_9DEIO</name>
<feature type="transmembrane region" description="Helical" evidence="6">
    <location>
        <begin position="279"/>
        <end position="300"/>
    </location>
</feature>
<accession>A0ABV8A8W7</accession>
<dbReference type="Proteomes" id="UP001595748">
    <property type="component" value="Unassembled WGS sequence"/>
</dbReference>
<evidence type="ECO:0000256" key="2">
    <source>
        <dbReference type="ARBA" id="ARBA00022475"/>
    </source>
</evidence>
<evidence type="ECO:0000313" key="9">
    <source>
        <dbReference type="Proteomes" id="UP001595748"/>
    </source>
</evidence>
<evidence type="ECO:0000256" key="5">
    <source>
        <dbReference type="ARBA" id="ARBA00023136"/>
    </source>
</evidence>
<gene>
    <name evidence="8" type="ORF">ACFOPQ_09200</name>
</gene>
<sequence length="739" mass="78655">MLGLARLVTRYPVAVLLVWVVAVLLSLFPASKAPQALSAEGSKHTNTESAQVQQLLRERFNEKETNMLLLVARSDPPMTGEAGKARYDAFVEALKEVPGVGTVVAASTGGSMPMATADGKLSMTPAQIPSGAEANATLKRVHEFARAQSRDGLQVQVTGNQAIQKEVVDLSESDAKRSELIALPLIALILLMAFGSLVAAGLPLVVGLTASALALAGIYGVTHFMPVSTFAQSIITMLGLGAGIDYALLMVNRFREELRQGHGSSEAARRTVLTVGRSILFSGLTVIIAMISLTITPISIIRGIGIGGMLVILLAVLAGLTALPALLTLLGERVNTWGRIPGQHNVSGLSPVWLRWGQNLTRRPLLPALLALGALLLLALPMTQMKTGSLSLWNLKPGVESREALMSVRELGAGGLLSQVEVVLDLQEGRYGPDQRRDFQQIVEEIRALPGVKGVISPFLTPEDLRGGGSGDGMGALASLNTLAQRSFSQDRHLLRFTVLPDSTLRADRIEPFETQIRGVLAKHPYRALLGGAAVEQREGDEAMNRAFGKMIVGVLIGTFLLLMVAFRSLLVPLVATLTTSLVIAAALGFITLTSQMGIGAGLLGFEPDIGIVESAVPIMIFGVMFGLSMDYVIFQLSRTHEEHLRGKTNKEAIALGVGHTSRVVLNAAMIMFVVFGAFGLAGIVAVKSLGLALALAVMLAATIVNLALLPALLALTGKWNWAIPRWLDKLLPRIHLEH</sequence>
<dbReference type="InterPro" id="IPR050545">
    <property type="entry name" value="Mycobact_MmpL"/>
</dbReference>
<keyword evidence="5 6" id="KW-0472">Membrane</keyword>
<keyword evidence="4 6" id="KW-1133">Transmembrane helix</keyword>
<dbReference type="SUPFAM" id="SSF82866">
    <property type="entry name" value="Multidrug efflux transporter AcrB transmembrane domain"/>
    <property type="match status" value="2"/>
</dbReference>
<comment type="caution">
    <text evidence="8">The sequence shown here is derived from an EMBL/GenBank/DDBJ whole genome shotgun (WGS) entry which is preliminary data.</text>
</comment>
<evidence type="ECO:0000313" key="8">
    <source>
        <dbReference type="EMBL" id="MFC3860937.1"/>
    </source>
</evidence>
<proteinExistence type="predicted"/>
<dbReference type="Gene3D" id="1.20.1640.10">
    <property type="entry name" value="Multidrug efflux transporter AcrB transmembrane domain"/>
    <property type="match status" value="2"/>
</dbReference>
<dbReference type="Pfam" id="PF03176">
    <property type="entry name" value="MMPL"/>
    <property type="match status" value="2"/>
</dbReference>
<evidence type="ECO:0000256" key="1">
    <source>
        <dbReference type="ARBA" id="ARBA00004651"/>
    </source>
</evidence>
<feature type="transmembrane region" description="Helical" evidence="6">
    <location>
        <begin position="365"/>
        <end position="383"/>
    </location>
</feature>
<feature type="transmembrane region" description="Helical" evidence="6">
    <location>
        <begin position="615"/>
        <end position="635"/>
    </location>
</feature>
<evidence type="ECO:0000256" key="4">
    <source>
        <dbReference type="ARBA" id="ARBA00022989"/>
    </source>
</evidence>
<feature type="transmembrane region" description="Helical" evidence="6">
    <location>
        <begin position="185"/>
        <end position="218"/>
    </location>
</feature>
<feature type="transmembrane region" description="Helical" evidence="6">
    <location>
        <begin position="574"/>
        <end position="595"/>
    </location>
</feature>
<feature type="transmembrane region" description="Helical" evidence="6">
    <location>
        <begin position="692"/>
        <end position="716"/>
    </location>
</feature>
<evidence type="ECO:0000256" key="3">
    <source>
        <dbReference type="ARBA" id="ARBA00022692"/>
    </source>
</evidence>
<dbReference type="InterPro" id="IPR000731">
    <property type="entry name" value="SSD"/>
</dbReference>
<dbReference type="PANTHER" id="PTHR33406:SF13">
    <property type="entry name" value="MEMBRANE PROTEIN YDFJ"/>
    <property type="match status" value="1"/>
</dbReference>
<dbReference type="InterPro" id="IPR004869">
    <property type="entry name" value="MMPL_dom"/>
</dbReference>
<dbReference type="EMBL" id="JBHRZF010000112">
    <property type="protein sequence ID" value="MFC3860937.1"/>
    <property type="molecule type" value="Genomic_DNA"/>
</dbReference>
<evidence type="ECO:0000256" key="6">
    <source>
        <dbReference type="SAM" id="Phobius"/>
    </source>
</evidence>
<feature type="transmembrane region" description="Helical" evidence="6">
    <location>
        <begin position="664"/>
        <end position="686"/>
    </location>
</feature>
<dbReference type="PANTHER" id="PTHR33406">
    <property type="entry name" value="MEMBRANE PROTEIN MJ1562-RELATED"/>
    <property type="match status" value="1"/>
</dbReference>
<dbReference type="PROSITE" id="PS50156">
    <property type="entry name" value="SSD"/>
    <property type="match status" value="1"/>
</dbReference>
<dbReference type="RefSeq" id="WP_380077344.1">
    <property type="nucleotide sequence ID" value="NZ_JBHRZF010000112.1"/>
</dbReference>
<feature type="domain" description="SSD" evidence="7">
    <location>
        <begin position="186"/>
        <end position="329"/>
    </location>
</feature>
<reference evidence="9" key="1">
    <citation type="journal article" date="2019" name="Int. J. Syst. Evol. Microbiol.">
        <title>The Global Catalogue of Microorganisms (GCM) 10K type strain sequencing project: providing services to taxonomists for standard genome sequencing and annotation.</title>
        <authorList>
            <consortium name="The Broad Institute Genomics Platform"/>
            <consortium name="The Broad Institute Genome Sequencing Center for Infectious Disease"/>
            <person name="Wu L."/>
            <person name="Ma J."/>
        </authorList>
    </citation>
    <scope>NUCLEOTIDE SEQUENCE [LARGE SCALE GENOMIC DNA]</scope>
    <source>
        <strain evidence="9">CCTCC AB 2013263</strain>
    </source>
</reference>
<protein>
    <submittedName>
        <fullName evidence="8">MMPL family transporter</fullName>
    </submittedName>
</protein>
<feature type="transmembrane region" description="Helical" evidence="6">
    <location>
        <begin position="12"/>
        <end position="30"/>
    </location>
</feature>
<feature type="transmembrane region" description="Helical" evidence="6">
    <location>
        <begin position="306"/>
        <end position="330"/>
    </location>
</feature>
<keyword evidence="9" id="KW-1185">Reference proteome</keyword>
<keyword evidence="2" id="KW-1003">Cell membrane</keyword>
<comment type="subcellular location">
    <subcellularLocation>
        <location evidence="1">Cell membrane</location>
        <topology evidence="1">Multi-pass membrane protein</topology>
    </subcellularLocation>
</comment>